<proteinExistence type="predicted"/>
<comment type="caution">
    <text evidence="4">The sequence shown here is derived from an EMBL/GenBank/DDBJ whole genome shotgun (WGS) entry which is preliminary data.</text>
</comment>
<dbReference type="InterPro" id="IPR001387">
    <property type="entry name" value="Cro/C1-type_HTH"/>
</dbReference>
<evidence type="ECO:0000313" key="5">
    <source>
        <dbReference type="Proteomes" id="UP000673383"/>
    </source>
</evidence>
<name>A0A8I1Y4W8_BRAEL</name>
<dbReference type="SUPFAM" id="SSF47413">
    <property type="entry name" value="lambda repressor-like DNA-binding domains"/>
    <property type="match status" value="1"/>
</dbReference>
<dbReference type="GO" id="GO:0003677">
    <property type="term" value="F:DNA binding"/>
    <property type="evidence" value="ECO:0007669"/>
    <property type="project" value="UniProtKB-KW"/>
</dbReference>
<gene>
    <name evidence="4" type="ORF">JOH49_003214</name>
</gene>
<sequence>MKPRALVAWNIRRIRVDRGISQEKLAYQTGIDRSYMSSLERQSTNPTIDLLDRIAKTLDVHLSEFFVRPAKRAKAPKILPKGRKPARPRRRKEPEAVTADILGTKTEMVKTAKRPTKRPGRGRNGSHRTKAFRS</sequence>
<accession>A0A8I1Y4W8</accession>
<dbReference type="Gene3D" id="1.10.260.40">
    <property type="entry name" value="lambda repressor-like DNA-binding domains"/>
    <property type="match status" value="1"/>
</dbReference>
<dbReference type="InterPro" id="IPR010982">
    <property type="entry name" value="Lambda_DNA-bd_dom_sf"/>
</dbReference>
<feature type="compositionally biased region" description="Basic residues" evidence="2">
    <location>
        <begin position="111"/>
        <end position="134"/>
    </location>
</feature>
<evidence type="ECO:0000313" key="4">
    <source>
        <dbReference type="EMBL" id="MBP1293461.1"/>
    </source>
</evidence>
<dbReference type="SMART" id="SM00530">
    <property type="entry name" value="HTH_XRE"/>
    <property type="match status" value="1"/>
</dbReference>
<reference evidence="4" key="1">
    <citation type="submission" date="2021-02" db="EMBL/GenBank/DDBJ databases">
        <title>Genomic Encyclopedia of Type Strains, Phase IV (KMG-V): Genome sequencing to study the core and pangenomes of soil and plant-associated prokaryotes.</title>
        <authorList>
            <person name="Whitman W."/>
        </authorList>
    </citation>
    <scope>NUCLEOTIDE SEQUENCE</scope>
    <source>
        <strain evidence="4">USDA 406</strain>
    </source>
</reference>
<dbReference type="PANTHER" id="PTHR46797">
    <property type="entry name" value="HTH-TYPE TRANSCRIPTIONAL REGULATOR"/>
    <property type="match status" value="1"/>
</dbReference>
<dbReference type="PROSITE" id="PS50943">
    <property type="entry name" value="HTH_CROC1"/>
    <property type="match status" value="1"/>
</dbReference>
<feature type="compositionally biased region" description="Basic residues" evidence="2">
    <location>
        <begin position="76"/>
        <end position="91"/>
    </location>
</feature>
<dbReference type="Proteomes" id="UP000673383">
    <property type="component" value="Unassembled WGS sequence"/>
</dbReference>
<feature type="domain" description="HTH cro/C1-type" evidence="3">
    <location>
        <begin position="11"/>
        <end position="65"/>
    </location>
</feature>
<evidence type="ECO:0000256" key="2">
    <source>
        <dbReference type="SAM" id="MobiDB-lite"/>
    </source>
</evidence>
<feature type="region of interest" description="Disordered" evidence="2">
    <location>
        <begin position="76"/>
        <end position="134"/>
    </location>
</feature>
<evidence type="ECO:0000259" key="3">
    <source>
        <dbReference type="PROSITE" id="PS50943"/>
    </source>
</evidence>
<organism evidence="4 5">
    <name type="scientific">Bradyrhizobium elkanii</name>
    <dbReference type="NCBI Taxonomy" id="29448"/>
    <lineage>
        <taxon>Bacteria</taxon>
        <taxon>Pseudomonadati</taxon>
        <taxon>Pseudomonadota</taxon>
        <taxon>Alphaproteobacteria</taxon>
        <taxon>Hyphomicrobiales</taxon>
        <taxon>Nitrobacteraceae</taxon>
        <taxon>Bradyrhizobium</taxon>
    </lineage>
</organism>
<keyword evidence="1" id="KW-0238">DNA-binding</keyword>
<dbReference type="InterPro" id="IPR050807">
    <property type="entry name" value="TransReg_Diox_bact_type"/>
</dbReference>
<dbReference type="GO" id="GO:0003700">
    <property type="term" value="F:DNA-binding transcription factor activity"/>
    <property type="evidence" value="ECO:0007669"/>
    <property type="project" value="TreeGrafter"/>
</dbReference>
<dbReference type="AlphaFoldDB" id="A0A8I1Y4W8"/>
<dbReference type="CDD" id="cd00093">
    <property type="entry name" value="HTH_XRE"/>
    <property type="match status" value="1"/>
</dbReference>
<dbReference type="EMBL" id="JAFICZ010000001">
    <property type="protein sequence ID" value="MBP1293461.1"/>
    <property type="molecule type" value="Genomic_DNA"/>
</dbReference>
<dbReference type="Pfam" id="PF01381">
    <property type="entry name" value="HTH_3"/>
    <property type="match status" value="1"/>
</dbReference>
<protein>
    <submittedName>
        <fullName evidence="4">Transcriptional regulator with XRE-family HTH domain</fullName>
    </submittedName>
</protein>
<evidence type="ECO:0000256" key="1">
    <source>
        <dbReference type="ARBA" id="ARBA00023125"/>
    </source>
</evidence>
<dbReference type="GO" id="GO:0005829">
    <property type="term" value="C:cytosol"/>
    <property type="evidence" value="ECO:0007669"/>
    <property type="project" value="TreeGrafter"/>
</dbReference>
<dbReference type="PANTHER" id="PTHR46797:SF1">
    <property type="entry name" value="METHYLPHOSPHONATE SYNTHASE"/>
    <property type="match status" value="1"/>
</dbReference>